<evidence type="ECO:0000256" key="1">
    <source>
        <dbReference type="ARBA" id="ARBA00022448"/>
    </source>
</evidence>
<keyword evidence="8" id="KW-0812">Transmembrane</keyword>
<keyword evidence="8" id="KW-1133">Transmembrane helix</keyword>
<dbReference type="Pfam" id="PF13187">
    <property type="entry name" value="Fer4_9"/>
    <property type="match status" value="1"/>
</dbReference>
<proteinExistence type="predicted"/>
<keyword evidence="7" id="KW-0411">Iron-sulfur</keyword>
<dbReference type="RefSeq" id="WP_141408439.1">
    <property type="nucleotide sequence ID" value="NZ_CP041230.1"/>
</dbReference>
<evidence type="ECO:0000256" key="7">
    <source>
        <dbReference type="ARBA" id="ARBA00023014"/>
    </source>
</evidence>
<keyword evidence="6" id="KW-0408">Iron</keyword>
<dbReference type="Proteomes" id="UP000327007">
    <property type="component" value="Unassembled WGS sequence"/>
</dbReference>
<dbReference type="AlphaFoldDB" id="A0AAI9WG82"/>
<feature type="transmembrane region" description="Helical" evidence="8">
    <location>
        <begin position="122"/>
        <end position="144"/>
    </location>
</feature>
<keyword evidence="1" id="KW-0813">Transport</keyword>
<dbReference type="Gene3D" id="3.30.70.20">
    <property type="match status" value="1"/>
</dbReference>
<dbReference type="InterPro" id="IPR017896">
    <property type="entry name" value="4Fe4S_Fe-S-bd"/>
</dbReference>
<comment type="caution">
    <text evidence="10">The sequence shown here is derived from an EMBL/GenBank/DDBJ whole genome shotgun (WGS) entry which is preliminary data.</text>
</comment>
<name>A0AAI9WG82_9BACE</name>
<evidence type="ECO:0000256" key="6">
    <source>
        <dbReference type="ARBA" id="ARBA00023004"/>
    </source>
</evidence>
<keyword evidence="5" id="KW-0249">Electron transport</keyword>
<dbReference type="EMBL" id="VYQC01000018">
    <property type="protein sequence ID" value="KAA9038344.1"/>
    <property type="molecule type" value="Genomic_DNA"/>
</dbReference>
<dbReference type="PROSITE" id="PS51379">
    <property type="entry name" value="4FE4S_FER_2"/>
    <property type="match status" value="2"/>
</dbReference>
<keyword evidence="2" id="KW-0004">4Fe-4S</keyword>
<dbReference type="SUPFAM" id="SSF54862">
    <property type="entry name" value="4Fe-4S ferredoxins"/>
    <property type="match status" value="1"/>
</dbReference>
<evidence type="ECO:0000256" key="3">
    <source>
        <dbReference type="ARBA" id="ARBA00022723"/>
    </source>
</evidence>
<evidence type="ECO:0000256" key="5">
    <source>
        <dbReference type="ARBA" id="ARBA00022982"/>
    </source>
</evidence>
<feature type="transmembrane region" description="Helical" evidence="8">
    <location>
        <begin position="81"/>
        <end position="102"/>
    </location>
</feature>
<evidence type="ECO:0000256" key="2">
    <source>
        <dbReference type="ARBA" id="ARBA00022485"/>
    </source>
</evidence>
<dbReference type="GO" id="GO:0046872">
    <property type="term" value="F:metal ion binding"/>
    <property type="evidence" value="ECO:0007669"/>
    <property type="project" value="UniProtKB-KW"/>
</dbReference>
<keyword evidence="4" id="KW-0677">Repeat</keyword>
<evidence type="ECO:0000256" key="8">
    <source>
        <dbReference type="SAM" id="Phobius"/>
    </source>
</evidence>
<evidence type="ECO:0000259" key="9">
    <source>
        <dbReference type="PROSITE" id="PS51379"/>
    </source>
</evidence>
<keyword evidence="8" id="KW-0472">Membrane</keyword>
<evidence type="ECO:0000313" key="11">
    <source>
        <dbReference type="Proteomes" id="UP000327007"/>
    </source>
</evidence>
<dbReference type="GO" id="GO:0051539">
    <property type="term" value="F:4 iron, 4 sulfur cluster binding"/>
    <property type="evidence" value="ECO:0007669"/>
    <property type="project" value="UniProtKB-KW"/>
</dbReference>
<dbReference type="PANTHER" id="PTHR43687:SF6">
    <property type="entry name" value="L-ASPARTATE SEMIALDEHYDE SULFURTRANSFERASE IRON-SULFUR SUBUNIT"/>
    <property type="match status" value="1"/>
</dbReference>
<dbReference type="PANTHER" id="PTHR43687">
    <property type="entry name" value="ADENYLYLSULFATE REDUCTASE, BETA SUBUNIT"/>
    <property type="match status" value="1"/>
</dbReference>
<evidence type="ECO:0000256" key="4">
    <source>
        <dbReference type="ARBA" id="ARBA00022737"/>
    </source>
</evidence>
<gene>
    <name evidence="10" type="ORF">F6S82_23485</name>
</gene>
<feature type="transmembrane region" description="Helical" evidence="8">
    <location>
        <begin position="156"/>
        <end position="173"/>
    </location>
</feature>
<feature type="transmembrane region" description="Helical" evidence="8">
    <location>
        <begin position="243"/>
        <end position="272"/>
    </location>
</feature>
<sequence>MKTKKIQIDNNQCSKCGKCVKACLKNVLSQESKKADIKIGNTTQCDLCGTCIKVCRRKALTIEGISFCRETFSEQVKRKGLAFSLMLFPIMLLVGFLMHPHLEQMNMIFTAQDLVERFHNNSYYHIGHLIVMFSVPFIIVSMIGIMNGLQSSGKNWGFWGCIIGVFGAFILAVDKGALCLVLSAFDTLPETDFIKISPFLQVIVDKAGLLKVCYLLPLLPIGAIIQGVGLIKEKCIKKWQGILMIVGLLLLNNPDIELISTIGTLLMCFGYFPISMRLYTRHYDYNLEEG</sequence>
<accession>A0AAI9WG82</accession>
<feature type="domain" description="4Fe-4S ferredoxin-type" evidence="9">
    <location>
        <begin position="35"/>
        <end position="65"/>
    </location>
</feature>
<protein>
    <submittedName>
        <fullName evidence="10">4Fe-4S dicluster domain-containing protein</fullName>
    </submittedName>
</protein>
<keyword evidence="3" id="KW-0479">Metal-binding</keyword>
<evidence type="ECO:0000313" key="10">
    <source>
        <dbReference type="EMBL" id="KAA9038344.1"/>
    </source>
</evidence>
<reference evidence="11" key="1">
    <citation type="journal article" date="2018" name="J. Anim. Genet.">
        <title>Acquired interbacterial defense systems protect against interspecies antagonism in the human gut microbiome.</title>
        <authorList>
            <person name="Ross B.D."/>
            <person name="Verster A.J."/>
            <person name="Radey M.C."/>
            <person name="Schmidtke D.T."/>
            <person name="Pope C.E."/>
            <person name="Hoffman L.R."/>
            <person name="Hajjar A."/>
            <person name="Peterson S.B."/>
            <person name="Borenstein E."/>
            <person name="Mougous J."/>
        </authorList>
    </citation>
    <scope>NUCLEOTIDE SEQUENCE [LARGE SCALE GENOMIC DNA]</scope>
    <source>
        <strain evidence="11">H204</strain>
    </source>
</reference>
<organism evidence="10 11">
    <name type="scientific">Bacteroides xylanisolvens</name>
    <dbReference type="NCBI Taxonomy" id="371601"/>
    <lineage>
        <taxon>Bacteria</taxon>
        <taxon>Pseudomonadati</taxon>
        <taxon>Bacteroidota</taxon>
        <taxon>Bacteroidia</taxon>
        <taxon>Bacteroidales</taxon>
        <taxon>Bacteroidaceae</taxon>
        <taxon>Bacteroides</taxon>
    </lineage>
</organism>
<feature type="domain" description="4Fe-4S ferredoxin-type" evidence="9">
    <location>
        <begin position="4"/>
        <end position="33"/>
    </location>
</feature>
<dbReference type="InterPro" id="IPR050572">
    <property type="entry name" value="Fe-S_Ferredoxin"/>
</dbReference>